<reference evidence="5" key="1">
    <citation type="journal article" date="2020" name="Stud. Mycol.">
        <title>101 Dothideomycetes genomes: a test case for predicting lifestyles and emergence of pathogens.</title>
        <authorList>
            <person name="Haridas S."/>
            <person name="Albert R."/>
            <person name="Binder M."/>
            <person name="Bloem J."/>
            <person name="Labutti K."/>
            <person name="Salamov A."/>
            <person name="Andreopoulos B."/>
            <person name="Baker S."/>
            <person name="Barry K."/>
            <person name="Bills G."/>
            <person name="Bluhm B."/>
            <person name="Cannon C."/>
            <person name="Castanera R."/>
            <person name="Culley D."/>
            <person name="Daum C."/>
            <person name="Ezra D."/>
            <person name="Gonzalez J."/>
            <person name="Henrissat B."/>
            <person name="Kuo A."/>
            <person name="Liang C."/>
            <person name="Lipzen A."/>
            <person name="Lutzoni F."/>
            <person name="Magnuson J."/>
            <person name="Mondo S."/>
            <person name="Nolan M."/>
            <person name="Ohm R."/>
            <person name="Pangilinan J."/>
            <person name="Park H.-J."/>
            <person name="Ramirez L."/>
            <person name="Alfaro M."/>
            <person name="Sun H."/>
            <person name="Tritt A."/>
            <person name="Yoshinaga Y."/>
            <person name="Zwiers L.-H."/>
            <person name="Turgeon B."/>
            <person name="Goodwin S."/>
            <person name="Spatafora J."/>
            <person name="Crous P."/>
            <person name="Grigoriev I."/>
        </authorList>
    </citation>
    <scope>NUCLEOTIDE SEQUENCE</scope>
    <source>
        <strain evidence="5">CBS 183.55</strain>
    </source>
</reference>
<dbReference type="AlphaFoldDB" id="A0A6A5RDP4"/>
<feature type="compositionally biased region" description="Polar residues" evidence="1">
    <location>
        <begin position="241"/>
        <end position="255"/>
    </location>
</feature>
<dbReference type="SMART" id="SM00717">
    <property type="entry name" value="SANT"/>
    <property type="match status" value="1"/>
</dbReference>
<feature type="region of interest" description="Disordered" evidence="1">
    <location>
        <begin position="21"/>
        <end position="40"/>
    </location>
</feature>
<proteinExistence type="predicted"/>
<evidence type="ECO:0000259" key="3">
    <source>
        <dbReference type="PROSITE" id="PS51293"/>
    </source>
</evidence>
<dbReference type="PROSITE" id="PS50090">
    <property type="entry name" value="MYB_LIKE"/>
    <property type="match status" value="1"/>
</dbReference>
<dbReference type="CDD" id="cd00167">
    <property type="entry name" value="SANT"/>
    <property type="match status" value="1"/>
</dbReference>
<dbReference type="Gene3D" id="1.10.10.60">
    <property type="entry name" value="Homeodomain-like"/>
    <property type="match status" value="1"/>
</dbReference>
<dbReference type="GeneID" id="54346771"/>
<dbReference type="PROSITE" id="PS51293">
    <property type="entry name" value="SANT"/>
    <property type="match status" value="1"/>
</dbReference>
<feature type="region of interest" description="Disordered" evidence="1">
    <location>
        <begin position="171"/>
        <end position="387"/>
    </location>
</feature>
<evidence type="ECO:0000259" key="4">
    <source>
        <dbReference type="PROSITE" id="PS51294"/>
    </source>
</evidence>
<feature type="region of interest" description="Disordered" evidence="1">
    <location>
        <begin position="58"/>
        <end position="83"/>
    </location>
</feature>
<dbReference type="Pfam" id="PF13921">
    <property type="entry name" value="Myb_DNA-bind_6"/>
    <property type="match status" value="1"/>
</dbReference>
<dbReference type="EMBL" id="ML979000">
    <property type="protein sequence ID" value="KAF1923837.1"/>
    <property type="molecule type" value="Genomic_DNA"/>
</dbReference>
<feature type="domain" description="SANT" evidence="3">
    <location>
        <begin position="128"/>
        <end position="179"/>
    </location>
</feature>
<accession>A0A6A5RDP4</accession>
<feature type="domain" description="Myb-like" evidence="2">
    <location>
        <begin position="125"/>
        <end position="175"/>
    </location>
</feature>
<feature type="compositionally biased region" description="Low complexity" evidence="1">
    <location>
        <begin position="334"/>
        <end position="350"/>
    </location>
</feature>
<dbReference type="Proteomes" id="UP000800082">
    <property type="component" value="Unassembled WGS sequence"/>
</dbReference>
<evidence type="ECO:0000259" key="2">
    <source>
        <dbReference type="PROSITE" id="PS50090"/>
    </source>
</evidence>
<dbReference type="OrthoDB" id="5427780at2759"/>
<organism evidence="5 6">
    <name type="scientific">Didymella exigua CBS 183.55</name>
    <dbReference type="NCBI Taxonomy" id="1150837"/>
    <lineage>
        <taxon>Eukaryota</taxon>
        <taxon>Fungi</taxon>
        <taxon>Dikarya</taxon>
        <taxon>Ascomycota</taxon>
        <taxon>Pezizomycotina</taxon>
        <taxon>Dothideomycetes</taxon>
        <taxon>Pleosporomycetidae</taxon>
        <taxon>Pleosporales</taxon>
        <taxon>Pleosporineae</taxon>
        <taxon>Didymellaceae</taxon>
        <taxon>Didymella</taxon>
    </lineage>
</organism>
<dbReference type="SUPFAM" id="SSF46689">
    <property type="entry name" value="Homeodomain-like"/>
    <property type="match status" value="1"/>
</dbReference>
<feature type="domain" description="HTH myb-type" evidence="4">
    <location>
        <begin position="125"/>
        <end position="179"/>
    </location>
</feature>
<dbReference type="InterPro" id="IPR017930">
    <property type="entry name" value="Myb_dom"/>
</dbReference>
<sequence length="451" mass="47258">MADASGAPRRVSMAYILGFSNKPFKNGGPPAPPPAPRHPSAFKRMVTTPGGVIEWAASDGRRGTLTGPGKPRLTTSNVAQVPDGNVPEVKAASEKVADEDDGGLFGGGLFGNVPAAPASVKVADGDNLADGTWTKEEDEKLLELRAANHKGPWASIADELGKKEHECKARFKVVKPNDWRPNNAGGGGCGGGKQKKGKQRDQMGQKIQQGGDNNPDEKKGENNASGDNPWVTGGANKDGDNQNSGGFKANTSNGWNTGGGGGGRVEWDTSAKNNGSGGFGDTTPAWGAGGGDSGGNDPERWDTDNNGGGNSGGGGGANGWENPAGGDAWGAPANNTSKDNTSKKSSSVKDSSSKKDVKSSSNKHYSQSVSKHRSSRSSDKASISVPAEYELKPDSIFSADDLRLIAKILQQDCSMVWDRVSWRFKDKTGRNVHPDVFEKKITGKIENRTDW</sequence>
<name>A0A6A5RDP4_9PLEO</name>
<dbReference type="InterPro" id="IPR017884">
    <property type="entry name" value="SANT_dom"/>
</dbReference>
<feature type="compositionally biased region" description="Gly residues" evidence="1">
    <location>
        <begin position="306"/>
        <end position="318"/>
    </location>
</feature>
<keyword evidence="6" id="KW-1185">Reference proteome</keyword>
<dbReference type="InterPro" id="IPR009057">
    <property type="entry name" value="Homeodomain-like_sf"/>
</dbReference>
<dbReference type="PROSITE" id="PS51294">
    <property type="entry name" value="HTH_MYB"/>
    <property type="match status" value="1"/>
</dbReference>
<gene>
    <name evidence="5" type="ORF">M421DRAFT_302944</name>
</gene>
<evidence type="ECO:0000313" key="5">
    <source>
        <dbReference type="EMBL" id="KAF1923837.1"/>
    </source>
</evidence>
<evidence type="ECO:0000313" key="6">
    <source>
        <dbReference type="Proteomes" id="UP000800082"/>
    </source>
</evidence>
<feature type="compositionally biased region" description="Low complexity" evidence="1">
    <location>
        <begin position="359"/>
        <end position="369"/>
    </location>
</feature>
<protein>
    <submittedName>
        <fullName evidence="5">Uncharacterized protein</fullName>
    </submittedName>
</protein>
<dbReference type="InterPro" id="IPR001005">
    <property type="entry name" value="SANT/Myb"/>
</dbReference>
<evidence type="ECO:0000256" key="1">
    <source>
        <dbReference type="SAM" id="MobiDB-lite"/>
    </source>
</evidence>
<dbReference type="RefSeq" id="XP_033444090.1">
    <property type="nucleotide sequence ID" value="XM_033589124.1"/>
</dbReference>